<dbReference type="EMBL" id="RBIG01000003">
    <property type="protein sequence ID" value="RKQ68403.1"/>
    <property type="molecule type" value="Genomic_DNA"/>
</dbReference>
<dbReference type="Proteomes" id="UP000277424">
    <property type="component" value="Unassembled WGS sequence"/>
</dbReference>
<dbReference type="OrthoDB" id="9779910at2"/>
<dbReference type="SUPFAM" id="SSF53271">
    <property type="entry name" value="PRTase-like"/>
    <property type="match status" value="1"/>
</dbReference>
<dbReference type="PANTHER" id="PTHR47505">
    <property type="entry name" value="DNA UTILIZATION PROTEIN YHGH"/>
    <property type="match status" value="1"/>
</dbReference>
<proteinExistence type="inferred from homology"/>
<comment type="caution">
    <text evidence="4">The sequence shown here is derived from an EMBL/GenBank/DDBJ whole genome shotgun (WGS) entry which is preliminary data.</text>
</comment>
<dbReference type="Pfam" id="PF00156">
    <property type="entry name" value="Pribosyltran"/>
    <property type="match status" value="1"/>
</dbReference>
<dbReference type="RefSeq" id="WP_121221034.1">
    <property type="nucleotide sequence ID" value="NZ_RBIG01000003.1"/>
</dbReference>
<dbReference type="InterPro" id="IPR051910">
    <property type="entry name" value="ComF/GntX_DNA_util-trans"/>
</dbReference>
<reference evidence="4 5" key="1">
    <citation type="submission" date="2018-10" db="EMBL/GenBank/DDBJ databases">
        <title>Comparative analysis of microorganisms from saline springs in Andes Mountain Range, Colombia.</title>
        <authorList>
            <person name="Rubin E."/>
        </authorList>
    </citation>
    <scope>NUCLEOTIDE SEQUENCE [LARGE SCALE GENOMIC DNA]</scope>
    <source>
        <strain evidence="4 5">USBA 36</strain>
    </source>
</reference>
<accession>A0A420WBQ1</accession>
<organism evidence="4 5">
    <name type="scientific">Oceanibaculum indicum</name>
    <dbReference type="NCBI Taxonomy" id="526216"/>
    <lineage>
        <taxon>Bacteria</taxon>
        <taxon>Pseudomonadati</taxon>
        <taxon>Pseudomonadota</taxon>
        <taxon>Alphaproteobacteria</taxon>
        <taxon>Rhodospirillales</taxon>
        <taxon>Oceanibaculaceae</taxon>
        <taxon>Oceanibaculum</taxon>
    </lineage>
</organism>
<dbReference type="AlphaFoldDB" id="A0A420WBQ1"/>
<feature type="domain" description="Phosphoribosyltransferase" evidence="2">
    <location>
        <begin position="168"/>
        <end position="250"/>
    </location>
</feature>
<feature type="domain" description="Double zinc ribbon" evidence="3">
    <location>
        <begin position="23"/>
        <end position="81"/>
    </location>
</feature>
<dbReference type="Gene3D" id="3.40.50.2020">
    <property type="match status" value="1"/>
</dbReference>
<evidence type="ECO:0000313" key="5">
    <source>
        <dbReference type="Proteomes" id="UP000277424"/>
    </source>
</evidence>
<protein>
    <submittedName>
        <fullName evidence="4">ComF family protein</fullName>
    </submittedName>
</protein>
<gene>
    <name evidence="4" type="ORF">BCL74_2882</name>
</gene>
<dbReference type="InterPro" id="IPR029057">
    <property type="entry name" value="PRTase-like"/>
</dbReference>
<name>A0A420WBQ1_9PROT</name>
<evidence type="ECO:0000259" key="2">
    <source>
        <dbReference type="Pfam" id="PF00156"/>
    </source>
</evidence>
<evidence type="ECO:0000313" key="4">
    <source>
        <dbReference type="EMBL" id="RKQ68403.1"/>
    </source>
</evidence>
<dbReference type="Pfam" id="PF18912">
    <property type="entry name" value="DZR_2"/>
    <property type="match status" value="1"/>
</dbReference>
<evidence type="ECO:0000259" key="3">
    <source>
        <dbReference type="Pfam" id="PF18912"/>
    </source>
</evidence>
<dbReference type="PANTHER" id="PTHR47505:SF1">
    <property type="entry name" value="DNA UTILIZATION PROTEIN YHGH"/>
    <property type="match status" value="1"/>
</dbReference>
<dbReference type="InterPro" id="IPR000836">
    <property type="entry name" value="PRTase_dom"/>
</dbReference>
<comment type="similarity">
    <text evidence="1">Belongs to the ComF/GntX family.</text>
</comment>
<evidence type="ECO:0000256" key="1">
    <source>
        <dbReference type="ARBA" id="ARBA00008007"/>
    </source>
</evidence>
<dbReference type="InterPro" id="IPR044005">
    <property type="entry name" value="DZR_2"/>
</dbReference>
<dbReference type="CDD" id="cd06223">
    <property type="entry name" value="PRTases_typeI"/>
    <property type="match status" value="1"/>
</dbReference>
<sequence length="257" mass="27662">MRAGGLHSIFSGTGRIPRLASGILDALLPPLCLSCRVPVDRHGALCADCWKQVDFLGPPHCACCGLPFSFEMPEGSLCAACIASPPPYRRMRAATRYSAISRRLILGYKHGDQLHMTPALAGWLERAGAELLDDADLIVPVPLHRWRLLGRRYNQAALLALALGQRRGIPVATDVLIRRRRTRSQGGLRRRQRLTNLAGAIAVSALQRAQLAGQRVLLIDDVVTTGATVEACARALLAAGAAQVAVLALARVFTAEN</sequence>